<organism evidence="3 4">
    <name type="scientific">Nonomuraea harbinensis</name>
    <dbReference type="NCBI Taxonomy" id="1286938"/>
    <lineage>
        <taxon>Bacteria</taxon>
        <taxon>Bacillati</taxon>
        <taxon>Actinomycetota</taxon>
        <taxon>Actinomycetes</taxon>
        <taxon>Streptosporangiales</taxon>
        <taxon>Streptosporangiaceae</taxon>
        <taxon>Nonomuraea</taxon>
    </lineage>
</organism>
<dbReference type="EMBL" id="JBHSNW010000011">
    <property type="protein sequence ID" value="MFC5818022.1"/>
    <property type="molecule type" value="Genomic_DNA"/>
</dbReference>
<reference evidence="4" key="1">
    <citation type="journal article" date="2019" name="Int. J. Syst. Evol. Microbiol.">
        <title>The Global Catalogue of Microorganisms (GCM) 10K type strain sequencing project: providing services to taxonomists for standard genome sequencing and annotation.</title>
        <authorList>
            <consortium name="The Broad Institute Genomics Platform"/>
            <consortium name="The Broad Institute Genome Sequencing Center for Infectious Disease"/>
            <person name="Wu L."/>
            <person name="Ma J."/>
        </authorList>
    </citation>
    <scope>NUCLEOTIDE SEQUENCE [LARGE SCALE GENOMIC DNA]</scope>
    <source>
        <strain evidence="4">CGMCC 4.7106</strain>
    </source>
</reference>
<evidence type="ECO:0000259" key="2">
    <source>
        <dbReference type="Pfam" id="PF13622"/>
    </source>
</evidence>
<gene>
    <name evidence="3" type="ORF">ACFPUY_23210</name>
</gene>
<dbReference type="InterPro" id="IPR049449">
    <property type="entry name" value="TesB_ACOT8-like_N"/>
</dbReference>
<dbReference type="RefSeq" id="WP_219546627.1">
    <property type="nucleotide sequence ID" value="NZ_JAHKRN010000026.1"/>
</dbReference>
<evidence type="ECO:0000313" key="4">
    <source>
        <dbReference type="Proteomes" id="UP001596096"/>
    </source>
</evidence>
<comment type="caution">
    <text evidence="3">The sequence shown here is derived from an EMBL/GenBank/DDBJ whole genome shotgun (WGS) entry which is preliminary data.</text>
</comment>
<accession>A0ABW1BY72</accession>
<dbReference type="Pfam" id="PF13622">
    <property type="entry name" value="4HBT_3"/>
    <property type="match status" value="1"/>
</dbReference>
<evidence type="ECO:0000256" key="1">
    <source>
        <dbReference type="SAM" id="MobiDB-lite"/>
    </source>
</evidence>
<dbReference type="Proteomes" id="UP001596096">
    <property type="component" value="Unassembled WGS sequence"/>
</dbReference>
<sequence length="108" mass="11687">MTAPSLSAFDVDSRTEIIRTGRRAATGQVVLSQEGKERLRATATFGTLDQADGRTLVTGEPPVLPDPDDCVDPLGGKSLDGVSNTERVEFRFAEVPDWWRGSPPSMPE</sequence>
<feature type="domain" description="Acyl-CoA thioesterase-like N-terminal HotDog" evidence="2">
    <location>
        <begin position="10"/>
        <end position="46"/>
    </location>
</feature>
<proteinExistence type="predicted"/>
<feature type="region of interest" description="Disordered" evidence="1">
    <location>
        <begin position="51"/>
        <end position="71"/>
    </location>
</feature>
<keyword evidence="4" id="KW-1185">Reference proteome</keyword>
<protein>
    <submittedName>
        <fullName evidence="3">Acyl-CoA thioesterase domain-containing protein</fullName>
    </submittedName>
</protein>
<evidence type="ECO:0000313" key="3">
    <source>
        <dbReference type="EMBL" id="MFC5818022.1"/>
    </source>
</evidence>
<name>A0ABW1BY72_9ACTN</name>